<dbReference type="Proteomes" id="UP000036987">
    <property type="component" value="Unassembled WGS sequence"/>
</dbReference>
<dbReference type="OMA" id="SRFERCQ"/>
<sequence>MLPYTNQPSPMQQVQQIQQRQQQKQQSFASYFNLLNLVENLAEVTENGSRDLHSDALVNELTAQFDKCQQFLNTIASNINIKSVTVEGQKKKLEETEQIMNQRRDMMMKYQNYVEKQNSSSNSIVHTHSTSN</sequence>
<dbReference type="GO" id="GO:0016592">
    <property type="term" value="C:mediator complex"/>
    <property type="evidence" value="ECO:0000318"/>
    <property type="project" value="GO_Central"/>
</dbReference>
<dbReference type="EMBL" id="LFYR01000585">
    <property type="protein sequence ID" value="KMZ73353.1"/>
    <property type="molecule type" value="Genomic_DNA"/>
</dbReference>
<gene>
    <name evidence="1" type="ORF">ZOSMA_14G01170</name>
</gene>
<evidence type="ECO:0000313" key="1">
    <source>
        <dbReference type="EMBL" id="KMZ73353.1"/>
    </source>
</evidence>
<dbReference type="AlphaFoldDB" id="A0A0K9PWE4"/>
<name>A0A0K9PWE4_ZOSMR</name>
<evidence type="ECO:0000313" key="2">
    <source>
        <dbReference type="Proteomes" id="UP000036987"/>
    </source>
</evidence>
<reference evidence="2" key="1">
    <citation type="journal article" date="2016" name="Nature">
        <title>The genome of the seagrass Zostera marina reveals angiosperm adaptation to the sea.</title>
        <authorList>
            <person name="Olsen J.L."/>
            <person name="Rouze P."/>
            <person name="Verhelst B."/>
            <person name="Lin Y.-C."/>
            <person name="Bayer T."/>
            <person name="Collen J."/>
            <person name="Dattolo E."/>
            <person name="De Paoli E."/>
            <person name="Dittami S."/>
            <person name="Maumus F."/>
            <person name="Michel G."/>
            <person name="Kersting A."/>
            <person name="Lauritano C."/>
            <person name="Lohaus R."/>
            <person name="Toepel M."/>
            <person name="Tonon T."/>
            <person name="Vanneste K."/>
            <person name="Amirebrahimi M."/>
            <person name="Brakel J."/>
            <person name="Bostroem C."/>
            <person name="Chovatia M."/>
            <person name="Grimwood J."/>
            <person name="Jenkins J.W."/>
            <person name="Jueterbock A."/>
            <person name="Mraz A."/>
            <person name="Stam W.T."/>
            <person name="Tice H."/>
            <person name="Bornberg-Bauer E."/>
            <person name="Green P.J."/>
            <person name="Pearson G.A."/>
            <person name="Procaccini G."/>
            <person name="Duarte C.M."/>
            <person name="Schmutz J."/>
            <person name="Reusch T.B.H."/>
            <person name="Van de Peer Y."/>
        </authorList>
    </citation>
    <scope>NUCLEOTIDE SEQUENCE [LARGE SCALE GENOMIC DNA]</scope>
    <source>
        <strain evidence="2">cv. Finnish</strain>
    </source>
</reference>
<organism evidence="1 2">
    <name type="scientific">Zostera marina</name>
    <name type="common">Eelgrass</name>
    <dbReference type="NCBI Taxonomy" id="29655"/>
    <lineage>
        <taxon>Eukaryota</taxon>
        <taxon>Viridiplantae</taxon>
        <taxon>Streptophyta</taxon>
        <taxon>Embryophyta</taxon>
        <taxon>Tracheophyta</taxon>
        <taxon>Spermatophyta</taxon>
        <taxon>Magnoliopsida</taxon>
        <taxon>Liliopsida</taxon>
        <taxon>Zosteraceae</taxon>
        <taxon>Zostera</taxon>
    </lineage>
</organism>
<comment type="caution">
    <text evidence="1">The sequence shown here is derived from an EMBL/GenBank/DDBJ whole genome shotgun (WGS) entry which is preliminary data.</text>
</comment>
<keyword evidence="2" id="KW-1185">Reference proteome</keyword>
<dbReference type="InterPro" id="IPR038790">
    <property type="entry name" value="Med9_plant"/>
</dbReference>
<dbReference type="PANTHER" id="PTHR37188">
    <property type="entry name" value="MEDIATOR OF RNA POLYMERASE II TRANSCRIPTION SUBUNIT-RELATED"/>
    <property type="match status" value="1"/>
</dbReference>
<proteinExistence type="predicted"/>
<protein>
    <recommendedName>
        <fullName evidence="3">Mediator of RNA polymerase II transcription subunit 9</fullName>
    </recommendedName>
</protein>
<dbReference type="OrthoDB" id="779656at2759"/>
<dbReference type="STRING" id="29655.A0A0K9PWE4"/>
<dbReference type="PANTHER" id="PTHR37188:SF1">
    <property type="entry name" value="MEDIATOR OF RNA POLYMERASE II TRANSCRIPTION SUBUNIT-RELATED"/>
    <property type="match status" value="1"/>
</dbReference>
<evidence type="ECO:0008006" key="3">
    <source>
        <dbReference type="Google" id="ProtNLM"/>
    </source>
</evidence>
<accession>A0A0K9PWE4</accession>